<name>A0ABU7EEV9_9TELE</name>
<dbReference type="EMBL" id="JAHUTJ010054051">
    <property type="protein sequence ID" value="MED6285622.1"/>
    <property type="molecule type" value="Genomic_DNA"/>
</dbReference>
<gene>
    <name evidence="1" type="ORF">CHARACLAT_031057</name>
</gene>
<sequence>MEKFSFQPQLFTESVLVLTDTSDTEVDSDIFDELVKTGVELSRLGTESSQQQILSSVWLKMNHSHQYSQSL</sequence>
<evidence type="ECO:0000313" key="2">
    <source>
        <dbReference type="Proteomes" id="UP001352852"/>
    </source>
</evidence>
<dbReference type="Proteomes" id="UP001352852">
    <property type="component" value="Unassembled WGS sequence"/>
</dbReference>
<protein>
    <submittedName>
        <fullName evidence="1">Uncharacterized protein</fullName>
    </submittedName>
</protein>
<proteinExistence type="predicted"/>
<keyword evidence="2" id="KW-1185">Reference proteome</keyword>
<comment type="caution">
    <text evidence="1">The sequence shown here is derived from an EMBL/GenBank/DDBJ whole genome shotgun (WGS) entry which is preliminary data.</text>
</comment>
<reference evidence="1 2" key="1">
    <citation type="submission" date="2021-06" db="EMBL/GenBank/DDBJ databases">
        <authorList>
            <person name="Palmer J.M."/>
        </authorList>
    </citation>
    <scope>NUCLEOTIDE SEQUENCE [LARGE SCALE GENOMIC DNA]</scope>
    <source>
        <strain evidence="1 2">CL_MEX2019</strain>
        <tissue evidence="1">Muscle</tissue>
    </source>
</reference>
<organism evidence="1 2">
    <name type="scientific">Characodon lateralis</name>
    <dbReference type="NCBI Taxonomy" id="208331"/>
    <lineage>
        <taxon>Eukaryota</taxon>
        <taxon>Metazoa</taxon>
        <taxon>Chordata</taxon>
        <taxon>Craniata</taxon>
        <taxon>Vertebrata</taxon>
        <taxon>Euteleostomi</taxon>
        <taxon>Actinopterygii</taxon>
        <taxon>Neopterygii</taxon>
        <taxon>Teleostei</taxon>
        <taxon>Neoteleostei</taxon>
        <taxon>Acanthomorphata</taxon>
        <taxon>Ovalentaria</taxon>
        <taxon>Atherinomorphae</taxon>
        <taxon>Cyprinodontiformes</taxon>
        <taxon>Goodeidae</taxon>
        <taxon>Characodon</taxon>
    </lineage>
</organism>
<evidence type="ECO:0000313" key="1">
    <source>
        <dbReference type="EMBL" id="MED6285622.1"/>
    </source>
</evidence>
<accession>A0ABU7EEV9</accession>